<dbReference type="AlphaFoldDB" id="R4YY55"/>
<sequence>MRRAVVVAGFIGTASLLASCGGRPSASDQKRPTSTRQTQAAPAAPPSCPDAPKGKVLSKSLTSQATGGTERLRIYAPPGFEPAASPSVPLLVLLHGATADETQWLDVGAASAADCLIGSGEIKPMVIVAVDGGRVEGRGDGSPPAMERFVADELLPYLHKEYPSLGGRDVTSIGGISRGGGWALFIAADRPDLFSAAGGHSPSGRLTPKQEQSLAAHDSRIWLDVGDDDSLRPSTFELAESLRSIGLGVRATTWPGGHNRLYWSDHVEDYLRFYARAW</sequence>
<dbReference type="eggNOG" id="COG2382">
    <property type="taxonomic scope" value="Bacteria"/>
</dbReference>
<comment type="caution">
    <text evidence="3">The sequence shown here is derived from an EMBL/GenBank/DDBJ whole genome shotgun (WGS) entry which is preliminary data.</text>
</comment>
<gene>
    <name evidence="3" type="ORF">BN381_230014</name>
</gene>
<feature type="region of interest" description="Disordered" evidence="1">
    <location>
        <begin position="20"/>
        <end position="55"/>
    </location>
</feature>
<dbReference type="Pfam" id="PF00756">
    <property type="entry name" value="Esterase"/>
    <property type="match status" value="1"/>
</dbReference>
<evidence type="ECO:0000256" key="2">
    <source>
        <dbReference type="SAM" id="SignalP"/>
    </source>
</evidence>
<keyword evidence="2" id="KW-0732">Signal</keyword>
<accession>R4YY55</accession>
<dbReference type="InterPro" id="IPR000801">
    <property type="entry name" value="Esterase-like"/>
</dbReference>
<keyword evidence="4" id="KW-1185">Reference proteome</keyword>
<protein>
    <recommendedName>
        <fullName evidence="5">Esterase</fullName>
    </recommendedName>
</protein>
<evidence type="ECO:0008006" key="5">
    <source>
        <dbReference type="Google" id="ProtNLM"/>
    </source>
</evidence>
<dbReference type="SUPFAM" id="SSF53474">
    <property type="entry name" value="alpha/beta-Hydrolases"/>
    <property type="match status" value="1"/>
</dbReference>
<dbReference type="PANTHER" id="PTHR48098">
    <property type="entry name" value="ENTEROCHELIN ESTERASE-RELATED"/>
    <property type="match status" value="1"/>
</dbReference>
<reference evidence="3 4" key="1">
    <citation type="journal article" date="2013" name="ISME J.">
        <title>Metabolic model for the filamentous 'Candidatus Microthrix parvicella' based on genomic and metagenomic analyses.</title>
        <authorList>
            <person name="Jon McIlroy S."/>
            <person name="Kristiansen R."/>
            <person name="Albertsen M."/>
            <person name="Michael Karst S."/>
            <person name="Rossetti S."/>
            <person name="Lund Nielsen J."/>
            <person name="Tandoi V."/>
            <person name="James Seviour R."/>
            <person name="Nielsen P.H."/>
        </authorList>
    </citation>
    <scope>NUCLEOTIDE SEQUENCE [LARGE SCALE GENOMIC DNA]</scope>
    <source>
        <strain evidence="3 4">RN1</strain>
    </source>
</reference>
<organism evidence="3 4">
    <name type="scientific">Candidatus Neomicrothrix parvicella RN1</name>
    <dbReference type="NCBI Taxonomy" id="1229780"/>
    <lineage>
        <taxon>Bacteria</taxon>
        <taxon>Bacillati</taxon>
        <taxon>Actinomycetota</taxon>
        <taxon>Acidimicrobiia</taxon>
        <taxon>Acidimicrobiales</taxon>
        <taxon>Microthrixaceae</taxon>
        <taxon>Candidatus Neomicrothrix</taxon>
    </lineage>
</organism>
<proteinExistence type="predicted"/>
<dbReference type="OrthoDB" id="4527292at2"/>
<dbReference type="EMBL" id="CANL01000016">
    <property type="protein sequence ID" value="CCM63479.1"/>
    <property type="molecule type" value="Genomic_DNA"/>
</dbReference>
<dbReference type="PANTHER" id="PTHR48098:SF6">
    <property type="entry name" value="FERRI-BACILLIBACTIN ESTERASE BESA"/>
    <property type="match status" value="1"/>
</dbReference>
<name>R4YY55_9ACTN</name>
<evidence type="ECO:0000313" key="3">
    <source>
        <dbReference type="EMBL" id="CCM63479.1"/>
    </source>
</evidence>
<dbReference type="HOGENOM" id="CLU_923299_0_0_11"/>
<dbReference type="InterPro" id="IPR050583">
    <property type="entry name" value="Mycobacterial_A85_antigen"/>
</dbReference>
<evidence type="ECO:0000313" key="4">
    <source>
        <dbReference type="Proteomes" id="UP000018291"/>
    </source>
</evidence>
<dbReference type="Proteomes" id="UP000018291">
    <property type="component" value="Unassembled WGS sequence"/>
</dbReference>
<dbReference type="STRING" id="1229780.BN381_230014"/>
<dbReference type="PROSITE" id="PS51257">
    <property type="entry name" value="PROKAR_LIPOPROTEIN"/>
    <property type="match status" value="1"/>
</dbReference>
<feature type="chain" id="PRO_5038978167" description="Esterase" evidence="2">
    <location>
        <begin position="19"/>
        <end position="278"/>
    </location>
</feature>
<feature type="signal peptide" evidence="2">
    <location>
        <begin position="1"/>
        <end position="18"/>
    </location>
</feature>
<dbReference type="RefSeq" id="WP_012226103.1">
    <property type="nucleotide sequence ID" value="NZ_HG422565.1"/>
</dbReference>
<dbReference type="Gene3D" id="3.40.50.1820">
    <property type="entry name" value="alpha/beta hydrolase"/>
    <property type="match status" value="1"/>
</dbReference>
<evidence type="ECO:0000256" key="1">
    <source>
        <dbReference type="SAM" id="MobiDB-lite"/>
    </source>
</evidence>
<dbReference type="InterPro" id="IPR029058">
    <property type="entry name" value="AB_hydrolase_fold"/>
</dbReference>